<dbReference type="EMBL" id="SLXI01000001">
    <property type="protein sequence ID" value="TCP14230.1"/>
    <property type="molecule type" value="Genomic_DNA"/>
</dbReference>
<name>A0A4V2SJC9_9PAST</name>
<comment type="caution">
    <text evidence="1">The sequence shown here is derived from an EMBL/GenBank/DDBJ whole genome shotgun (WGS) entry which is preliminary data.</text>
</comment>
<sequence length="94" mass="11066">MKDGTQFIDIYSSVSRSHQYNRLIRLSEYILFLSKVINVSNEYIEKLTKLIRLIKEPKPKNHKTLSIKPESELPDGLLDEFDLLQLIFSKKRSL</sequence>
<reference evidence="1 2" key="1">
    <citation type="submission" date="2019-03" db="EMBL/GenBank/DDBJ databases">
        <title>Genomic Encyclopedia of Type Strains, Phase IV (KMG-IV): sequencing the most valuable type-strain genomes for metagenomic binning, comparative biology and taxonomic classification.</title>
        <authorList>
            <person name="Goeker M."/>
        </authorList>
    </citation>
    <scope>NUCLEOTIDE SEQUENCE [LARGE SCALE GENOMIC DNA]</scope>
    <source>
        <strain evidence="1 2">DSM 28231</strain>
    </source>
</reference>
<evidence type="ECO:0000313" key="1">
    <source>
        <dbReference type="EMBL" id="TCP14230.1"/>
    </source>
</evidence>
<accession>A0A4V2SJC9</accession>
<organism evidence="1 2">
    <name type="scientific">Bisgaardia hudsonensis</name>
    <dbReference type="NCBI Taxonomy" id="109472"/>
    <lineage>
        <taxon>Bacteria</taxon>
        <taxon>Pseudomonadati</taxon>
        <taxon>Pseudomonadota</taxon>
        <taxon>Gammaproteobacteria</taxon>
        <taxon>Pasteurellales</taxon>
        <taxon>Pasteurellaceae</taxon>
        <taxon>Bisgaardia</taxon>
    </lineage>
</organism>
<protein>
    <submittedName>
        <fullName evidence="1">Uncharacterized protein</fullName>
    </submittedName>
</protein>
<keyword evidence="2" id="KW-1185">Reference proteome</keyword>
<dbReference type="Proteomes" id="UP000294841">
    <property type="component" value="Unassembled WGS sequence"/>
</dbReference>
<proteinExistence type="predicted"/>
<gene>
    <name evidence="1" type="ORF">EV697_101367</name>
</gene>
<evidence type="ECO:0000313" key="2">
    <source>
        <dbReference type="Proteomes" id="UP000294841"/>
    </source>
</evidence>
<dbReference type="RefSeq" id="WP_236824067.1">
    <property type="nucleotide sequence ID" value="NZ_CP016605.1"/>
</dbReference>
<dbReference type="AlphaFoldDB" id="A0A4V2SJC9"/>